<dbReference type="Proteomes" id="UP000663699">
    <property type="component" value="Chromosome 3"/>
</dbReference>
<reference evidence="2" key="1">
    <citation type="submission" date="2020-06" db="EMBL/GenBank/DDBJ databases">
        <title>Genomes of multiple members of Pneumocystis genus reveal paths to human pathogen Pneumocystis jirovecii.</title>
        <authorList>
            <person name="Cisse O.H."/>
            <person name="Ma L."/>
            <person name="Dekker J."/>
            <person name="Khil P."/>
            <person name="Jo J."/>
            <person name="Brenchley J."/>
            <person name="Blair R."/>
            <person name="Pahar B."/>
            <person name="Chabe M."/>
            <person name="Van Rompay K.A."/>
            <person name="Keesler R."/>
            <person name="Sukura A."/>
            <person name="Hirsch V."/>
            <person name="Kutty G."/>
            <person name="Liu Y."/>
            <person name="Peng L."/>
            <person name="Chen J."/>
            <person name="Song J."/>
            <person name="Weissenbacher-Lang C."/>
            <person name="Xu J."/>
            <person name="Upham N.S."/>
            <person name="Stajich J.E."/>
            <person name="Cuomo C.A."/>
            <person name="Cushion M.T."/>
            <person name="Kovacs J.A."/>
        </authorList>
    </citation>
    <scope>NUCLEOTIDE SEQUENCE</scope>
    <source>
        <strain evidence="2">2A</strain>
    </source>
</reference>
<protein>
    <submittedName>
        <fullName evidence="2">Uncharacterized protein</fullName>
    </submittedName>
</protein>
<dbReference type="EMBL" id="CP054534">
    <property type="protein sequence ID" value="QSL64574.1"/>
    <property type="molecule type" value="Genomic_DNA"/>
</dbReference>
<keyword evidence="3" id="KW-1185">Reference proteome</keyword>
<feature type="region of interest" description="Disordered" evidence="1">
    <location>
        <begin position="44"/>
        <end position="69"/>
    </location>
</feature>
<proteinExistence type="predicted"/>
<organism evidence="2 3">
    <name type="scientific">Pneumocystis wakefieldiae</name>
    <dbReference type="NCBI Taxonomy" id="38082"/>
    <lineage>
        <taxon>Eukaryota</taxon>
        <taxon>Fungi</taxon>
        <taxon>Dikarya</taxon>
        <taxon>Ascomycota</taxon>
        <taxon>Taphrinomycotina</taxon>
        <taxon>Pneumocystomycetes</taxon>
        <taxon>Pneumocystaceae</taxon>
        <taxon>Pneumocystis</taxon>
    </lineage>
</organism>
<dbReference type="AlphaFoldDB" id="A0A899FW92"/>
<evidence type="ECO:0000256" key="1">
    <source>
        <dbReference type="SAM" id="MobiDB-lite"/>
    </source>
</evidence>
<evidence type="ECO:0000313" key="2">
    <source>
        <dbReference type="EMBL" id="QSL64574.1"/>
    </source>
</evidence>
<evidence type="ECO:0000313" key="3">
    <source>
        <dbReference type="Proteomes" id="UP000663699"/>
    </source>
</evidence>
<gene>
    <name evidence="2" type="ORF">MERGE_001875</name>
</gene>
<sequence>MAARARADKGRFIAGNTELDIVPQKWKQEWTLCWVPVKDIETSESAKTAQVEDASNLAEAINPEENKEP</sequence>
<dbReference type="OrthoDB" id="5385543at2759"/>
<accession>A0A899FW92</accession>
<name>A0A899FW92_9ASCO</name>